<evidence type="ECO:0000256" key="3">
    <source>
        <dbReference type="ARBA" id="ARBA00022679"/>
    </source>
</evidence>
<dbReference type="Proteomes" id="UP000318017">
    <property type="component" value="Chromosome"/>
</dbReference>
<dbReference type="InterPro" id="IPR000719">
    <property type="entry name" value="Prot_kinase_dom"/>
</dbReference>
<dbReference type="FunFam" id="1.10.510.10:FF:000021">
    <property type="entry name" value="Serine/threonine protein kinase"/>
    <property type="match status" value="1"/>
</dbReference>
<organism evidence="9 10">
    <name type="scientific">Aureliella helgolandensis</name>
    <dbReference type="NCBI Taxonomy" id="2527968"/>
    <lineage>
        <taxon>Bacteria</taxon>
        <taxon>Pseudomonadati</taxon>
        <taxon>Planctomycetota</taxon>
        <taxon>Planctomycetia</taxon>
        <taxon>Pirellulales</taxon>
        <taxon>Pirellulaceae</taxon>
        <taxon>Aureliella</taxon>
    </lineage>
</organism>
<proteinExistence type="predicted"/>
<accession>A0A518G1P0</accession>
<dbReference type="PANTHER" id="PTHR43289">
    <property type="entry name" value="MITOGEN-ACTIVATED PROTEIN KINASE KINASE KINASE 20-RELATED"/>
    <property type="match status" value="1"/>
</dbReference>
<evidence type="ECO:0000256" key="1">
    <source>
        <dbReference type="ARBA" id="ARBA00012513"/>
    </source>
</evidence>
<dbReference type="InterPro" id="IPR011009">
    <property type="entry name" value="Kinase-like_dom_sf"/>
</dbReference>
<feature type="domain" description="Protein kinase" evidence="8">
    <location>
        <begin position="100"/>
        <end position="364"/>
    </location>
</feature>
<dbReference type="RefSeq" id="WP_145074175.1">
    <property type="nucleotide sequence ID" value="NZ_CP036298.1"/>
</dbReference>
<dbReference type="AlphaFoldDB" id="A0A518G1P0"/>
<dbReference type="InterPro" id="IPR008271">
    <property type="entry name" value="Ser/Thr_kinase_AS"/>
</dbReference>
<dbReference type="InterPro" id="IPR017441">
    <property type="entry name" value="Protein_kinase_ATP_BS"/>
</dbReference>
<dbReference type="PROSITE" id="PS00108">
    <property type="entry name" value="PROTEIN_KINASE_ST"/>
    <property type="match status" value="1"/>
</dbReference>
<dbReference type="SMART" id="SM00220">
    <property type="entry name" value="S_TKc"/>
    <property type="match status" value="1"/>
</dbReference>
<reference evidence="9 10" key="1">
    <citation type="submission" date="2019-02" db="EMBL/GenBank/DDBJ databases">
        <title>Deep-cultivation of Planctomycetes and their phenomic and genomic characterization uncovers novel biology.</title>
        <authorList>
            <person name="Wiegand S."/>
            <person name="Jogler M."/>
            <person name="Boedeker C."/>
            <person name="Pinto D."/>
            <person name="Vollmers J."/>
            <person name="Rivas-Marin E."/>
            <person name="Kohn T."/>
            <person name="Peeters S.H."/>
            <person name="Heuer A."/>
            <person name="Rast P."/>
            <person name="Oberbeckmann S."/>
            <person name="Bunk B."/>
            <person name="Jeske O."/>
            <person name="Meyerdierks A."/>
            <person name="Storesund J.E."/>
            <person name="Kallscheuer N."/>
            <person name="Luecker S."/>
            <person name="Lage O.M."/>
            <person name="Pohl T."/>
            <person name="Merkel B.J."/>
            <person name="Hornburger P."/>
            <person name="Mueller R.-W."/>
            <person name="Bruemmer F."/>
            <person name="Labrenz M."/>
            <person name="Spormann A.M."/>
            <person name="Op den Camp H."/>
            <person name="Overmann J."/>
            <person name="Amann R."/>
            <person name="Jetten M.S.M."/>
            <person name="Mascher T."/>
            <person name="Medema M.H."/>
            <person name="Devos D.P."/>
            <person name="Kaster A.-K."/>
            <person name="Ovreas L."/>
            <person name="Rohde M."/>
            <person name="Galperin M.Y."/>
            <person name="Jogler C."/>
        </authorList>
    </citation>
    <scope>NUCLEOTIDE SEQUENCE [LARGE SCALE GENOMIC DNA]</scope>
    <source>
        <strain evidence="9 10">Q31a</strain>
    </source>
</reference>
<keyword evidence="4 7" id="KW-0547">Nucleotide-binding</keyword>
<evidence type="ECO:0000256" key="4">
    <source>
        <dbReference type="ARBA" id="ARBA00022741"/>
    </source>
</evidence>
<dbReference type="PROSITE" id="PS00107">
    <property type="entry name" value="PROTEIN_KINASE_ATP"/>
    <property type="match status" value="1"/>
</dbReference>
<evidence type="ECO:0000256" key="7">
    <source>
        <dbReference type="PROSITE-ProRule" id="PRU10141"/>
    </source>
</evidence>
<keyword evidence="6 7" id="KW-0067">ATP-binding</keyword>
<dbReference type="KEGG" id="ahel:Q31a_08070"/>
<dbReference type="PANTHER" id="PTHR43289:SF6">
    <property type="entry name" value="SERINE_THREONINE-PROTEIN KINASE NEKL-3"/>
    <property type="match status" value="1"/>
</dbReference>
<keyword evidence="5 9" id="KW-0418">Kinase</keyword>
<sequence length="1189" mass="131289">MITRFHYDRETLARFLDEAGPESDSDIAVHLEQCNQCQATLESLLSEGLTMEAAGDLLRGEAAEQLACDQPHTQQPTELAHSTFLEPSEHPESLGRFARFEIMEFLGRGGMGIVMRGYDTSLNRHSAVKVLAPELATSAAARKRFSREAKSAAAVVHPHVVPIQTVDEHNGLPYLVMPVVEGQSVDARVRNSGPLSVMEAIRIASQIADGLAAAHAQGLVHRDIKPANVLLENGVERVQITDFGLARAIDDASMTRSGIIAGTPQYMSPEQAHGDSIDHRSDLFSLGSLIYFMLTGHSPFRAETTMGVLNRICNEQPRSLRSINADIPDWLEQIVMKLLAKPREDRFQTAAEVAELMQRWHAHLQQPDIVDPPQKTDRKLASVAHADRSQGGLAKWLIATAAAGFLAFAGVFIVLELDKGTLTIESEADDVPIQIMQGDEVVKQLTVTRTGTSVRVASGKYVVLIDGEFSDLHVESEAVTLGRRETKAVRIVQASHTSEAGQSARQMARTYYDHLYHGREVDAKSLLASEARPHCSQHKWFNEVRNLVSVAKPHDPKVATRGDTGIAVFDAMPIQSAHADIGDVGCLCLKLIREGDEWRIDDVDLWKPNDAKQSLQHLVQSNEALEKTTQMDKLRAHEATTETGSSKRFNTPTVLAALHGRWRELNQEEGEAFNQTLIFTGGASGQWYKTAMTLPVSITYYVEGPELILQYNYEPETSFDYRMKQLRFDYELDGDALVLTREGVTTRFERIRNSIGETPLAQASAPTQLYPAYASSPQGAGVALPTPVRTLADHVQWFNRRTHAVEGDDAQPPLTIDELLCFAQWKLETDDPSSVEKRSLLTAVGIGRWLPAEWSIEGGESSMETTDGAIRVYRIQLANRISGTKIVVRERYLSPPAEYLVSATVAPEVTATPLSEAITEFNALHNQIDGKRQPPLTLEEVLAAIADGWTRRSGTSVDNETDVTFQEIAKTHRLPADAKFEVLPTFQTAAGDTFKIWSIRIVLPHATTPMSTTAFTIREQYLSVNSALDTMIHWGQPNDDGLQAGFRLIPGQRAYQVGQSIETEFFYRSISGKAIPASLPNIFSHRKLIARDAQGNDLDIVEVRDKTVGGAMETQIGETPTRKHGKPLELGYITPDPQYDSLSPHYTYLTVEDGQRVFLEYVVSDFNGGELHTAELVVDLAATSSTVPH</sequence>
<dbReference type="GO" id="GO:0005524">
    <property type="term" value="F:ATP binding"/>
    <property type="evidence" value="ECO:0007669"/>
    <property type="project" value="UniProtKB-UniRule"/>
</dbReference>
<keyword evidence="10" id="KW-1185">Reference proteome</keyword>
<dbReference type="GO" id="GO:0004674">
    <property type="term" value="F:protein serine/threonine kinase activity"/>
    <property type="evidence" value="ECO:0007669"/>
    <property type="project" value="UniProtKB-KW"/>
</dbReference>
<dbReference type="Pfam" id="PF00069">
    <property type="entry name" value="Pkinase"/>
    <property type="match status" value="1"/>
</dbReference>
<evidence type="ECO:0000256" key="5">
    <source>
        <dbReference type="ARBA" id="ARBA00022777"/>
    </source>
</evidence>
<dbReference type="Gene3D" id="3.30.200.20">
    <property type="entry name" value="Phosphorylase Kinase, domain 1"/>
    <property type="match status" value="1"/>
</dbReference>
<dbReference type="SUPFAM" id="SSF56112">
    <property type="entry name" value="Protein kinase-like (PK-like)"/>
    <property type="match status" value="1"/>
</dbReference>
<evidence type="ECO:0000259" key="8">
    <source>
        <dbReference type="PROSITE" id="PS50011"/>
    </source>
</evidence>
<evidence type="ECO:0000256" key="2">
    <source>
        <dbReference type="ARBA" id="ARBA00022527"/>
    </source>
</evidence>
<name>A0A518G1P0_9BACT</name>
<evidence type="ECO:0000313" key="9">
    <source>
        <dbReference type="EMBL" id="QDV22521.1"/>
    </source>
</evidence>
<dbReference type="PROSITE" id="PS50011">
    <property type="entry name" value="PROTEIN_KINASE_DOM"/>
    <property type="match status" value="1"/>
</dbReference>
<keyword evidence="3 9" id="KW-0808">Transferase</keyword>
<protein>
    <recommendedName>
        <fullName evidence="1">non-specific serine/threonine protein kinase</fullName>
        <ecNumber evidence="1">2.7.11.1</ecNumber>
    </recommendedName>
</protein>
<evidence type="ECO:0000256" key="6">
    <source>
        <dbReference type="ARBA" id="ARBA00022840"/>
    </source>
</evidence>
<feature type="binding site" evidence="7">
    <location>
        <position position="129"/>
    </location>
    <ligand>
        <name>ATP</name>
        <dbReference type="ChEBI" id="CHEBI:30616"/>
    </ligand>
</feature>
<dbReference type="EMBL" id="CP036298">
    <property type="protein sequence ID" value="QDV22521.1"/>
    <property type="molecule type" value="Genomic_DNA"/>
</dbReference>
<dbReference type="EC" id="2.7.11.1" evidence="1"/>
<dbReference type="OrthoDB" id="6111975at2"/>
<keyword evidence="2" id="KW-0723">Serine/threonine-protein kinase</keyword>
<dbReference type="Gene3D" id="1.10.510.10">
    <property type="entry name" value="Transferase(Phosphotransferase) domain 1"/>
    <property type="match status" value="1"/>
</dbReference>
<evidence type="ECO:0000313" key="10">
    <source>
        <dbReference type="Proteomes" id="UP000318017"/>
    </source>
</evidence>
<dbReference type="CDD" id="cd14014">
    <property type="entry name" value="STKc_PknB_like"/>
    <property type="match status" value="1"/>
</dbReference>
<gene>
    <name evidence="9" type="primary">pknB_4</name>
    <name evidence="9" type="ORF">Q31a_08070</name>
</gene>